<dbReference type="OrthoDB" id="5044951at2759"/>
<name>W9I4Q2_FUSOX</name>
<proteinExistence type="predicted"/>
<organism evidence="3 4">
    <name type="scientific">Fusarium oxysporum NRRL 32931</name>
    <dbReference type="NCBI Taxonomy" id="660029"/>
    <lineage>
        <taxon>Eukaryota</taxon>
        <taxon>Fungi</taxon>
        <taxon>Dikarya</taxon>
        <taxon>Ascomycota</taxon>
        <taxon>Pezizomycotina</taxon>
        <taxon>Sordariomycetes</taxon>
        <taxon>Hypocreomycetidae</taxon>
        <taxon>Hypocreales</taxon>
        <taxon>Nectriaceae</taxon>
        <taxon>Fusarium</taxon>
        <taxon>Fusarium oxysporum species complex</taxon>
    </lineage>
</organism>
<keyword evidence="1" id="KW-0175">Coiled coil</keyword>
<evidence type="ECO:0000256" key="2">
    <source>
        <dbReference type="SAM" id="MobiDB-lite"/>
    </source>
</evidence>
<feature type="coiled-coil region" evidence="1">
    <location>
        <begin position="60"/>
        <end position="119"/>
    </location>
</feature>
<sequence length="127" mass="14995">MSAQPNSGDRSDVPAQPPRDIVEDGRSQYESLLSKLKATRLKLTTTEKVAKFWRSQHEILRQLSIKRTKTEDELKKTIDNLTKRIKDLEKEHKELRVENSQLRIERNRLRRQRIELEERLCALAATF</sequence>
<evidence type="ECO:0000313" key="3">
    <source>
        <dbReference type="EMBL" id="EWY87451.1"/>
    </source>
</evidence>
<dbReference type="Gene3D" id="1.20.5.1000">
    <property type="entry name" value="arf6 gtpase in complex with a specific effector, jip4"/>
    <property type="match status" value="1"/>
</dbReference>
<dbReference type="EMBL" id="JH717845">
    <property type="protein sequence ID" value="EWY87451.1"/>
    <property type="molecule type" value="Genomic_DNA"/>
</dbReference>
<evidence type="ECO:0000256" key="1">
    <source>
        <dbReference type="SAM" id="Coils"/>
    </source>
</evidence>
<feature type="region of interest" description="Disordered" evidence="2">
    <location>
        <begin position="1"/>
        <end position="24"/>
    </location>
</feature>
<reference evidence="3 4" key="1">
    <citation type="submission" date="2011-06" db="EMBL/GenBank/DDBJ databases">
        <title>The Genome Sequence of Fusarium oxysporum FOSC 3-a.</title>
        <authorList>
            <consortium name="The Broad Institute Genome Sequencing Platform"/>
            <person name="Ma L.-J."/>
            <person name="Gale L.R."/>
            <person name="Schwartz D.C."/>
            <person name="Zhou S."/>
            <person name="Corby-Kistler H."/>
            <person name="Young S.K."/>
            <person name="Zeng Q."/>
            <person name="Gargeya S."/>
            <person name="Fitzgerald M."/>
            <person name="Haas B."/>
            <person name="Abouelleil A."/>
            <person name="Alvarado L."/>
            <person name="Arachchi H.M."/>
            <person name="Berlin A."/>
            <person name="Brown A."/>
            <person name="Chapman S.B."/>
            <person name="Chen Z."/>
            <person name="Dunbar C."/>
            <person name="Freedman E."/>
            <person name="Gearin G."/>
            <person name="Gellesch M."/>
            <person name="Goldberg J."/>
            <person name="Griggs A."/>
            <person name="Gujja S."/>
            <person name="Heiman D."/>
            <person name="Howarth C."/>
            <person name="Larson L."/>
            <person name="Lui A."/>
            <person name="MacDonald P.J.P."/>
            <person name="Mehta T."/>
            <person name="Montmayeur A."/>
            <person name="Murphy C."/>
            <person name="Neiman D."/>
            <person name="Pearson M."/>
            <person name="Priest M."/>
            <person name="Roberts A."/>
            <person name="Saif S."/>
            <person name="Shea T."/>
            <person name="Shenoy N."/>
            <person name="Sisk P."/>
            <person name="Stolte C."/>
            <person name="Sykes S."/>
            <person name="Wortman J."/>
            <person name="Nusbaum C."/>
            <person name="Birren B."/>
        </authorList>
    </citation>
    <scope>NUCLEOTIDE SEQUENCE [LARGE SCALE GENOMIC DNA]</scope>
    <source>
        <strain evidence="4">FOSC 3-a</strain>
    </source>
</reference>
<evidence type="ECO:0000313" key="4">
    <source>
        <dbReference type="Proteomes" id="UP000030753"/>
    </source>
</evidence>
<dbReference type="Proteomes" id="UP000030753">
    <property type="component" value="Unassembled WGS sequence"/>
</dbReference>
<protein>
    <submittedName>
        <fullName evidence="3">Uncharacterized protein</fullName>
    </submittedName>
</protein>
<accession>W9I4Q2</accession>
<gene>
    <name evidence="3" type="ORF">FOYG_11651</name>
</gene>
<dbReference type="HOGENOM" id="CLU_139275_0_0_1"/>
<dbReference type="AlphaFoldDB" id="W9I4Q2"/>